<dbReference type="PROSITE" id="PS01081">
    <property type="entry name" value="HTH_TETR_1"/>
    <property type="match status" value="1"/>
</dbReference>
<dbReference type="EMBL" id="FNSV01000005">
    <property type="protein sequence ID" value="SEB90558.1"/>
    <property type="molecule type" value="Genomic_DNA"/>
</dbReference>
<name>A0A1H4N6X0_9NOCA</name>
<feature type="region of interest" description="Disordered" evidence="5">
    <location>
        <begin position="1"/>
        <end position="20"/>
    </location>
</feature>
<sequence length="268" mass="28852">MPSSDVRTNPVVTPSRTAHAARISDHGRLEAPAVGRTRGDSNAGEVPAGDSCVTVLHTMSIRNPPSRDDTSASVDDSILDAARSCILDFGLRRTTLAEVARRAGVSRPTVYRRWSDTRAVVADLMTREIAAVMPEFSTEESVHRQLVDAVVHVSTEVRGHPLFVKILRSDQELFTTYILERLGTSQRAIIDQVSVAVSAGQRQGSIRAGDSRQIATMVLLIAQSAVQSAVMVAEELPGDALTEQLRHAVGAYLAPAAADTHPTDRGDR</sequence>
<dbReference type="InterPro" id="IPR050109">
    <property type="entry name" value="HTH-type_TetR-like_transc_reg"/>
</dbReference>
<evidence type="ECO:0000256" key="4">
    <source>
        <dbReference type="PROSITE-ProRule" id="PRU00335"/>
    </source>
</evidence>
<evidence type="ECO:0000256" key="3">
    <source>
        <dbReference type="ARBA" id="ARBA00023163"/>
    </source>
</evidence>
<dbReference type="GO" id="GO:0003700">
    <property type="term" value="F:DNA-binding transcription factor activity"/>
    <property type="evidence" value="ECO:0007669"/>
    <property type="project" value="TreeGrafter"/>
</dbReference>
<dbReference type="InterPro" id="IPR009057">
    <property type="entry name" value="Homeodomain-like_sf"/>
</dbReference>
<gene>
    <name evidence="7" type="ORF">SAMN04490239_2129</name>
</gene>
<reference evidence="8" key="1">
    <citation type="submission" date="2016-10" db="EMBL/GenBank/DDBJ databases">
        <authorList>
            <person name="Varghese N."/>
            <person name="Submissions S."/>
        </authorList>
    </citation>
    <scope>NUCLEOTIDE SEQUENCE [LARGE SCALE GENOMIC DNA]</scope>
    <source>
        <strain evidence="8">DSM 44498</strain>
    </source>
</reference>
<dbReference type="SUPFAM" id="SSF46689">
    <property type="entry name" value="Homeodomain-like"/>
    <property type="match status" value="1"/>
</dbReference>
<evidence type="ECO:0000256" key="5">
    <source>
        <dbReference type="SAM" id="MobiDB-lite"/>
    </source>
</evidence>
<dbReference type="InterPro" id="IPR036271">
    <property type="entry name" value="Tet_transcr_reg_TetR-rel_C_sf"/>
</dbReference>
<keyword evidence="8" id="KW-1185">Reference proteome</keyword>
<dbReference type="InterPro" id="IPR023772">
    <property type="entry name" value="DNA-bd_HTH_TetR-type_CS"/>
</dbReference>
<keyword evidence="1" id="KW-0805">Transcription regulation</keyword>
<organism evidence="7 8">
    <name type="scientific">Rhodococcus koreensis</name>
    <dbReference type="NCBI Taxonomy" id="99653"/>
    <lineage>
        <taxon>Bacteria</taxon>
        <taxon>Bacillati</taxon>
        <taxon>Actinomycetota</taxon>
        <taxon>Actinomycetes</taxon>
        <taxon>Mycobacteriales</taxon>
        <taxon>Nocardiaceae</taxon>
        <taxon>Rhodococcus</taxon>
    </lineage>
</organism>
<protein>
    <submittedName>
        <fullName evidence="7">DNA-binding transcriptional regulator, AcrR family</fullName>
    </submittedName>
</protein>
<dbReference type="PRINTS" id="PR00455">
    <property type="entry name" value="HTHTETR"/>
</dbReference>
<dbReference type="GO" id="GO:0000976">
    <property type="term" value="F:transcription cis-regulatory region binding"/>
    <property type="evidence" value="ECO:0007669"/>
    <property type="project" value="TreeGrafter"/>
</dbReference>
<dbReference type="PROSITE" id="PS50977">
    <property type="entry name" value="HTH_TETR_2"/>
    <property type="match status" value="1"/>
</dbReference>
<evidence type="ECO:0000313" key="8">
    <source>
        <dbReference type="Proteomes" id="UP000183561"/>
    </source>
</evidence>
<feature type="compositionally biased region" description="Polar residues" evidence="5">
    <location>
        <begin position="1"/>
        <end position="16"/>
    </location>
</feature>
<accession>A0A1H4N6X0</accession>
<evidence type="ECO:0000256" key="1">
    <source>
        <dbReference type="ARBA" id="ARBA00023015"/>
    </source>
</evidence>
<feature type="DNA-binding region" description="H-T-H motif" evidence="4">
    <location>
        <begin position="95"/>
        <end position="114"/>
    </location>
</feature>
<dbReference type="Gene3D" id="1.10.10.60">
    <property type="entry name" value="Homeodomain-like"/>
    <property type="match status" value="1"/>
</dbReference>
<dbReference type="PANTHER" id="PTHR30055:SF238">
    <property type="entry name" value="MYCOFACTOCIN BIOSYNTHESIS TRANSCRIPTIONAL REGULATOR MFTR-RELATED"/>
    <property type="match status" value="1"/>
</dbReference>
<keyword evidence="3" id="KW-0804">Transcription</keyword>
<evidence type="ECO:0000259" key="6">
    <source>
        <dbReference type="PROSITE" id="PS50977"/>
    </source>
</evidence>
<dbReference type="SUPFAM" id="SSF48498">
    <property type="entry name" value="Tetracyclin repressor-like, C-terminal domain"/>
    <property type="match status" value="1"/>
</dbReference>
<feature type="domain" description="HTH tetR-type" evidence="6">
    <location>
        <begin position="72"/>
        <end position="132"/>
    </location>
</feature>
<dbReference type="AlphaFoldDB" id="A0A1H4N6X0"/>
<dbReference type="PANTHER" id="PTHR30055">
    <property type="entry name" value="HTH-TYPE TRANSCRIPTIONAL REGULATOR RUTR"/>
    <property type="match status" value="1"/>
</dbReference>
<proteinExistence type="predicted"/>
<evidence type="ECO:0000256" key="2">
    <source>
        <dbReference type="ARBA" id="ARBA00023125"/>
    </source>
</evidence>
<dbReference type="Pfam" id="PF00440">
    <property type="entry name" value="TetR_N"/>
    <property type="match status" value="1"/>
</dbReference>
<evidence type="ECO:0000313" key="7">
    <source>
        <dbReference type="EMBL" id="SEB90558.1"/>
    </source>
</evidence>
<dbReference type="InterPro" id="IPR001647">
    <property type="entry name" value="HTH_TetR"/>
</dbReference>
<keyword evidence="2 4" id="KW-0238">DNA-binding</keyword>
<dbReference type="Gene3D" id="1.10.357.10">
    <property type="entry name" value="Tetracycline Repressor, domain 2"/>
    <property type="match status" value="1"/>
</dbReference>
<dbReference type="Proteomes" id="UP000183561">
    <property type="component" value="Unassembled WGS sequence"/>
</dbReference>